<reference evidence="3 4" key="1">
    <citation type="submission" date="2016-11" db="EMBL/GenBank/DDBJ databases">
        <title>The macronuclear genome of Stentor coeruleus: a giant cell with tiny introns.</title>
        <authorList>
            <person name="Slabodnick M."/>
            <person name="Ruby J.G."/>
            <person name="Reiff S.B."/>
            <person name="Swart E.C."/>
            <person name="Gosai S."/>
            <person name="Prabakaran S."/>
            <person name="Witkowska E."/>
            <person name="Larue G.E."/>
            <person name="Fisher S."/>
            <person name="Freeman R.M."/>
            <person name="Gunawardena J."/>
            <person name="Chu W."/>
            <person name="Stover N.A."/>
            <person name="Gregory B.D."/>
            <person name="Nowacki M."/>
            <person name="Derisi J."/>
            <person name="Roy S.W."/>
            <person name="Marshall W.F."/>
            <person name="Sood P."/>
        </authorList>
    </citation>
    <scope>NUCLEOTIDE SEQUENCE [LARGE SCALE GENOMIC DNA]</scope>
    <source>
        <strain evidence="3">WM001</strain>
    </source>
</reference>
<accession>A0A1R2BMZ1</accession>
<protein>
    <submittedName>
        <fullName evidence="3">Uncharacterized protein</fullName>
    </submittedName>
</protein>
<name>A0A1R2BMZ1_9CILI</name>
<dbReference type="OrthoDB" id="313593at2759"/>
<feature type="region of interest" description="Disordered" evidence="2">
    <location>
        <begin position="921"/>
        <end position="944"/>
    </location>
</feature>
<feature type="coiled-coil region" evidence="1">
    <location>
        <begin position="418"/>
        <end position="452"/>
    </location>
</feature>
<dbReference type="AlphaFoldDB" id="A0A1R2BMZ1"/>
<sequence length="1053" mass="123727">MNSSPKVLLPVDSSRIQLQLSQKLFSNSTFDSLHKGSHLEKTIEKPDEMYTRRLKHHRHPLSGMKLLLPELSEQYASNTDLFTDTQKTQKLNSRVLETWINNTIADAASLNLPHQVIKEDSKQPLMRYGIDRTALLKLGLQPGDIDRLYRSLFVYSIGFYQLMQKVLERTNKKYSVITSIWKVYAILLEYCCHLDYDMIVTTLNIEKKEEINQLEAGFQMQISKLEQKEKEMQDNISFAKIQLQEVQKELKNEVAKREEIEDELLRRGSGFEEEVTMRLLFESKLNQMYAKLRDLQTKLELLNETITDLQKESDIRGEKLQKEREKSTFLSRVRTEVEHEMKKTEERYKQAEAVNISLDNRLNDLNEHMAVLNINKSNLNIEHSETLNELAQKKIEIDELKFALEVSLARAIKVESVIAEYNLERELHEQRIKYLEATIEEEAKENNFYKQEYVRIIESDKVNSIEAVKYKERFTVIEKELTEVIIEKNTLAVNLESVTSVANELRVIVEDVQHKLEEMNKARRSLDERLDFQKKRNDEKDKEIRENNLQIKKLKDEQDRLKTRENELESEISELRLKVQSSQKQFETTKETLKEKISNLYEILESEKKIRETWIYRYEDEQRNHSNATTQLILIHDKLNEATIKINHLSLALEECNLQKNKLEESHKEDLEEILNLRFENEETVRKSRTLQLVIESIDKEYFIRVEEMTKEYENMKDQMNQEINRACMTTEEIWYQALIHMEKSKTLEYARKLQVQKTVGVEKIVAEIREKLEKKTIAWNQKCMLLEEARDCIILLNGIIVGLKTDIKTLEIKVKKGKKELEDFRQLAPAEIRYFENPFEILTNRISELSGKIEFIENFKIETNDKNYQWDAPLPEMIDRDVMTDPVVFERSHPESRNPSLNADNFESKPQSINDEINELLVPKSRSSNKSKKSRNSSLMSQSSRLNLSIHMKHSSDFELGIDNLDLNDEGIYSKLDRATPFDQKSAFGKNVFTPEPTSKSMKSPNKLPFIGNKNRNLQASPHIYTPSPVPVLPSNDFKRAFKQAVSRRRQE</sequence>
<dbReference type="EMBL" id="MPUH01000535">
    <property type="protein sequence ID" value="OMJ78183.1"/>
    <property type="molecule type" value="Genomic_DNA"/>
</dbReference>
<comment type="caution">
    <text evidence="3">The sequence shown here is derived from an EMBL/GenBank/DDBJ whole genome shotgun (WGS) entry which is preliminary data.</text>
</comment>
<evidence type="ECO:0000313" key="4">
    <source>
        <dbReference type="Proteomes" id="UP000187209"/>
    </source>
</evidence>
<organism evidence="3 4">
    <name type="scientific">Stentor coeruleus</name>
    <dbReference type="NCBI Taxonomy" id="5963"/>
    <lineage>
        <taxon>Eukaryota</taxon>
        <taxon>Sar</taxon>
        <taxon>Alveolata</taxon>
        <taxon>Ciliophora</taxon>
        <taxon>Postciliodesmatophora</taxon>
        <taxon>Heterotrichea</taxon>
        <taxon>Heterotrichida</taxon>
        <taxon>Stentoridae</taxon>
        <taxon>Stentor</taxon>
    </lineage>
</organism>
<evidence type="ECO:0000313" key="3">
    <source>
        <dbReference type="EMBL" id="OMJ78183.1"/>
    </source>
</evidence>
<feature type="coiled-coil region" evidence="1">
    <location>
        <begin position="211"/>
        <end position="382"/>
    </location>
</feature>
<feature type="coiled-coil region" evidence="1">
    <location>
        <begin position="646"/>
        <end position="673"/>
    </location>
</feature>
<feature type="coiled-coil region" evidence="1">
    <location>
        <begin position="502"/>
        <end position="585"/>
    </location>
</feature>
<dbReference type="Proteomes" id="UP000187209">
    <property type="component" value="Unassembled WGS sequence"/>
</dbReference>
<proteinExistence type="predicted"/>
<keyword evidence="1" id="KW-0175">Coiled coil</keyword>
<evidence type="ECO:0000256" key="2">
    <source>
        <dbReference type="SAM" id="MobiDB-lite"/>
    </source>
</evidence>
<keyword evidence="4" id="KW-1185">Reference proteome</keyword>
<gene>
    <name evidence="3" type="ORF">SteCoe_22076</name>
</gene>
<evidence type="ECO:0000256" key="1">
    <source>
        <dbReference type="SAM" id="Coils"/>
    </source>
</evidence>